<protein>
    <submittedName>
        <fullName evidence="1">Uncharacterized protein</fullName>
    </submittedName>
</protein>
<dbReference type="AlphaFoldDB" id="A0A2B5XIF3"/>
<sequence>MQPKFHTWKSYTFLTFSLLSTILMFLLVPVLDRFGPNTVTPMTYTILAETLLSIIMAIISFTSLSEKKVFPIIALVITLMNILLISAVLLFGYHFTR</sequence>
<dbReference type="RefSeq" id="WP_100063700.1">
    <property type="nucleotide sequence ID" value="NZ_NUSQ01000066.1"/>
</dbReference>
<organism evidence="1 2">
    <name type="scientific">Bacillus toyonensis</name>
    <dbReference type="NCBI Taxonomy" id="155322"/>
    <lineage>
        <taxon>Bacteria</taxon>
        <taxon>Bacillati</taxon>
        <taxon>Bacillota</taxon>
        <taxon>Bacilli</taxon>
        <taxon>Bacillales</taxon>
        <taxon>Bacillaceae</taxon>
        <taxon>Bacillus</taxon>
        <taxon>Bacillus cereus group</taxon>
    </lineage>
</organism>
<proteinExistence type="predicted"/>
<comment type="caution">
    <text evidence="1">The sequence shown here is derived from an EMBL/GenBank/DDBJ whole genome shotgun (WGS) entry which is preliminary data.</text>
</comment>
<evidence type="ECO:0000313" key="2">
    <source>
        <dbReference type="Proteomes" id="UP000225997"/>
    </source>
</evidence>
<dbReference type="EMBL" id="NUSQ01000066">
    <property type="protein sequence ID" value="PHD69060.1"/>
    <property type="molecule type" value="Genomic_DNA"/>
</dbReference>
<dbReference type="Proteomes" id="UP000225997">
    <property type="component" value="Unassembled WGS sequence"/>
</dbReference>
<name>A0A2B5XIF3_9BACI</name>
<gene>
    <name evidence="1" type="ORF">COF40_16460</name>
</gene>
<evidence type="ECO:0000313" key="1">
    <source>
        <dbReference type="EMBL" id="PHD69060.1"/>
    </source>
</evidence>
<accession>A0A2B5XIF3</accession>
<reference evidence="1 2" key="1">
    <citation type="submission" date="2017-09" db="EMBL/GenBank/DDBJ databases">
        <title>Large-scale bioinformatics analysis of Bacillus genomes uncovers conserved roles of natural products in bacterial physiology.</title>
        <authorList>
            <consortium name="Agbiome Team Llc"/>
            <person name="Bleich R.M."/>
            <person name="Grubbs K.J."/>
            <person name="Santa Maria K.C."/>
            <person name="Allen S.E."/>
            <person name="Farag S."/>
            <person name="Shank E.A."/>
            <person name="Bowers A."/>
        </authorList>
    </citation>
    <scope>NUCLEOTIDE SEQUENCE [LARGE SCALE GENOMIC DNA]</scope>
    <source>
        <strain evidence="1 2">AFS044250</strain>
    </source>
</reference>